<name>A0A399EV05_9DEIN</name>
<dbReference type="OrthoDB" id="26250at2"/>
<proteinExistence type="predicted"/>
<accession>A0A399EV05</accession>
<dbReference type="RefSeq" id="WP_119276198.1">
    <property type="nucleotide sequence ID" value="NZ_QWLA01000010.1"/>
</dbReference>
<keyword evidence="2" id="KW-1185">Reference proteome</keyword>
<organism evidence="1 2">
    <name type="scientific">Calidithermus roseus</name>
    <dbReference type="NCBI Taxonomy" id="1644118"/>
    <lineage>
        <taxon>Bacteria</taxon>
        <taxon>Thermotogati</taxon>
        <taxon>Deinococcota</taxon>
        <taxon>Deinococci</taxon>
        <taxon>Thermales</taxon>
        <taxon>Thermaceae</taxon>
        <taxon>Calidithermus</taxon>
    </lineage>
</organism>
<comment type="caution">
    <text evidence="1">The sequence shown here is derived from an EMBL/GenBank/DDBJ whole genome shotgun (WGS) entry which is preliminary data.</text>
</comment>
<dbReference type="Proteomes" id="UP000265341">
    <property type="component" value="Unassembled WGS sequence"/>
</dbReference>
<evidence type="ECO:0000313" key="1">
    <source>
        <dbReference type="EMBL" id="RIH88454.1"/>
    </source>
</evidence>
<protein>
    <submittedName>
        <fullName evidence="1">Uncharacterized protein</fullName>
    </submittedName>
</protein>
<dbReference type="EMBL" id="QWLA01000010">
    <property type="protein sequence ID" value="RIH88454.1"/>
    <property type="molecule type" value="Genomic_DNA"/>
</dbReference>
<gene>
    <name evidence="1" type="ORF">Mrose_00863</name>
</gene>
<reference evidence="1 2" key="1">
    <citation type="submission" date="2018-08" db="EMBL/GenBank/DDBJ databases">
        <title>Meiothermus roseus NBRC 110900 genome sequencing project.</title>
        <authorList>
            <person name="Da Costa M.S."/>
            <person name="Albuquerque L."/>
            <person name="Raposo P."/>
            <person name="Froufe H.J.C."/>
            <person name="Barroso C.S."/>
            <person name="Egas C."/>
        </authorList>
    </citation>
    <scope>NUCLEOTIDE SEQUENCE [LARGE SCALE GENOMIC DNA]</scope>
    <source>
        <strain evidence="1 2">NBRC 110900</strain>
    </source>
</reference>
<evidence type="ECO:0000313" key="2">
    <source>
        <dbReference type="Proteomes" id="UP000265341"/>
    </source>
</evidence>
<dbReference type="AlphaFoldDB" id="A0A399EV05"/>
<sequence length="74" mass="8374">MTPLEWIQHMLEVNREALQQMPFPPGMAEYVQELVQSGQTEQIINLMKLGFLIGIQQGAAQVSEPPIQRSIIRA</sequence>